<reference evidence="2" key="1">
    <citation type="submission" date="2018-08" db="EMBL/GenBank/DDBJ databases">
        <authorList>
            <person name="Rodrigo-Torres L."/>
            <person name="Arahal R. D."/>
            <person name="Lucena T."/>
        </authorList>
    </citation>
    <scope>NUCLEOTIDE SEQUENCE [LARGE SCALE GENOMIC DNA]</scope>
    <source>
        <strain evidence="2">CECT 7235</strain>
    </source>
</reference>
<dbReference type="NCBIfam" id="NF005729">
    <property type="entry name" value="PRK07546.1-3"/>
    <property type="match status" value="1"/>
</dbReference>
<dbReference type="Pfam" id="PF01063">
    <property type="entry name" value="Aminotran_4"/>
    <property type="match status" value="1"/>
</dbReference>
<protein>
    <recommendedName>
        <fullName evidence="3">Branched-chain-amino-acid aminotransferase</fullName>
    </recommendedName>
</protein>
<dbReference type="InterPro" id="IPR036038">
    <property type="entry name" value="Aminotransferase-like"/>
</dbReference>
<dbReference type="GO" id="GO:0003824">
    <property type="term" value="F:catalytic activity"/>
    <property type="evidence" value="ECO:0007669"/>
    <property type="project" value="InterPro"/>
</dbReference>
<dbReference type="OrthoDB" id="9809239at2"/>
<dbReference type="Proteomes" id="UP000272908">
    <property type="component" value="Unassembled WGS sequence"/>
</dbReference>
<accession>A0A3B0M2P4</accession>
<dbReference type="InterPro" id="IPR043132">
    <property type="entry name" value="BCAT-like_C"/>
</dbReference>
<sequence length="207" mass="22433">MGGSLVENPLRHGPAPRGLTLIETGYWDGRALRHERLHRARLQAGADALGWSAPEFTFSGPASPARLRLTLDATGAIAQDSHPLPPSLTEWRVGLAAARLASNDPWLRVKSSQRATYDAARAALPDGLDEMIFRNERDEVCDGTITTVFFDRGDGMRTPPLSSGLLPGVLRAALGCPEEVLLARDLPLVRLWLGNSLRGLSPARFIP</sequence>
<proteinExistence type="predicted"/>
<organism evidence="1 2">
    <name type="scientific">Roseinatronobacter ekhonensis</name>
    <dbReference type="NCBI Taxonomy" id="254356"/>
    <lineage>
        <taxon>Bacteria</taxon>
        <taxon>Pseudomonadati</taxon>
        <taxon>Pseudomonadota</taxon>
        <taxon>Alphaproteobacteria</taxon>
        <taxon>Rhodobacterales</taxon>
        <taxon>Paracoccaceae</taxon>
        <taxon>Roseinatronobacter</taxon>
    </lineage>
</organism>
<dbReference type="InterPro" id="IPR001544">
    <property type="entry name" value="Aminotrans_IV"/>
</dbReference>
<dbReference type="AlphaFoldDB" id="A0A3B0M2P4"/>
<keyword evidence="2" id="KW-1185">Reference proteome</keyword>
<evidence type="ECO:0000313" key="2">
    <source>
        <dbReference type="Proteomes" id="UP000272908"/>
    </source>
</evidence>
<gene>
    <name evidence="1" type="ORF">ROE7235_00153</name>
</gene>
<name>A0A3B0M2P4_9RHOB</name>
<dbReference type="Gene3D" id="3.20.10.10">
    <property type="entry name" value="D-amino Acid Aminotransferase, subunit A, domain 2"/>
    <property type="match status" value="1"/>
</dbReference>
<dbReference type="EMBL" id="UIHC01000001">
    <property type="protein sequence ID" value="SUZ30431.1"/>
    <property type="molecule type" value="Genomic_DNA"/>
</dbReference>
<dbReference type="SUPFAM" id="SSF56752">
    <property type="entry name" value="D-aminoacid aminotransferase-like PLP-dependent enzymes"/>
    <property type="match status" value="1"/>
</dbReference>
<evidence type="ECO:0000313" key="1">
    <source>
        <dbReference type="EMBL" id="SUZ30431.1"/>
    </source>
</evidence>
<evidence type="ECO:0008006" key="3">
    <source>
        <dbReference type="Google" id="ProtNLM"/>
    </source>
</evidence>